<dbReference type="CDD" id="cd06587">
    <property type="entry name" value="VOC"/>
    <property type="match status" value="1"/>
</dbReference>
<evidence type="ECO:0000313" key="2">
    <source>
        <dbReference type="EMBL" id="WEK56063.1"/>
    </source>
</evidence>
<proteinExistence type="predicted"/>
<dbReference type="Gene3D" id="3.10.180.10">
    <property type="entry name" value="2,3-Dihydroxybiphenyl 1,2-Dioxygenase, domain 1"/>
    <property type="match status" value="1"/>
</dbReference>
<evidence type="ECO:0000259" key="1">
    <source>
        <dbReference type="PROSITE" id="PS51819"/>
    </source>
</evidence>
<sequence length="127" mass="14487">MKAKVKQIECVYIPITNPYESADWYQRNLGLELINPVTEDQVQLRIGDNQAIFLIKTKEKTTLNYIEVGGTEMSALTLEVTNIEEIYYNMKTNGVRIEGINETDGCGDFFEVFDPDGNKISIWGGWK</sequence>
<dbReference type="PROSITE" id="PS51819">
    <property type="entry name" value="VOC"/>
    <property type="match status" value="1"/>
</dbReference>
<name>A0AA95JC11_9BACL</name>
<dbReference type="InterPro" id="IPR037523">
    <property type="entry name" value="VOC_core"/>
</dbReference>
<accession>A0AA95JC11</accession>
<dbReference type="InterPro" id="IPR029068">
    <property type="entry name" value="Glyas_Bleomycin-R_OHBP_Dase"/>
</dbReference>
<dbReference type="SUPFAM" id="SSF54593">
    <property type="entry name" value="Glyoxalase/Bleomycin resistance protein/Dihydroxybiphenyl dioxygenase"/>
    <property type="match status" value="1"/>
</dbReference>
<organism evidence="2 3">
    <name type="scientific">Candidatus Cohnella colombiensis</name>
    <dbReference type="NCBI Taxonomy" id="3121368"/>
    <lineage>
        <taxon>Bacteria</taxon>
        <taxon>Bacillati</taxon>
        <taxon>Bacillota</taxon>
        <taxon>Bacilli</taxon>
        <taxon>Bacillales</taxon>
        <taxon>Paenibacillaceae</taxon>
        <taxon>Cohnella</taxon>
    </lineage>
</organism>
<dbReference type="InterPro" id="IPR004360">
    <property type="entry name" value="Glyas_Fos-R_dOase_dom"/>
</dbReference>
<keyword evidence="3" id="KW-1185">Reference proteome</keyword>
<dbReference type="AlphaFoldDB" id="A0AA95JC11"/>
<protein>
    <submittedName>
        <fullName evidence="2">VOC family protein</fullName>
    </submittedName>
</protein>
<evidence type="ECO:0000313" key="3">
    <source>
        <dbReference type="Proteomes" id="UP001178662"/>
    </source>
</evidence>
<dbReference type="Proteomes" id="UP001178662">
    <property type="component" value="Chromosome"/>
</dbReference>
<gene>
    <name evidence="2" type="ORF">P0Y55_08455</name>
</gene>
<dbReference type="Pfam" id="PF00903">
    <property type="entry name" value="Glyoxalase"/>
    <property type="match status" value="1"/>
</dbReference>
<feature type="domain" description="VOC" evidence="1">
    <location>
        <begin position="7"/>
        <end position="125"/>
    </location>
</feature>
<reference evidence="2" key="1">
    <citation type="submission" date="2023-03" db="EMBL/GenBank/DDBJ databases">
        <title>Andean soil-derived lignocellulolytic bacterial consortium as a source of novel taxa and putative plastic-active enzymes.</title>
        <authorList>
            <person name="Diaz-Garcia L."/>
            <person name="Chuvochina M."/>
            <person name="Feuerriegel G."/>
            <person name="Bunk B."/>
            <person name="Sproer C."/>
            <person name="Streit W.R."/>
            <person name="Rodriguez L.M."/>
            <person name="Overmann J."/>
            <person name="Jimenez D.J."/>
        </authorList>
    </citation>
    <scope>NUCLEOTIDE SEQUENCE</scope>
    <source>
        <strain evidence="2">MAG 2441</strain>
    </source>
</reference>
<dbReference type="EMBL" id="CP119317">
    <property type="protein sequence ID" value="WEK56063.1"/>
    <property type="molecule type" value="Genomic_DNA"/>
</dbReference>